<dbReference type="CDD" id="cd22529">
    <property type="entry name" value="KH-II_NusA_rpt2"/>
    <property type="match status" value="1"/>
</dbReference>
<dbReference type="Pfam" id="PF08529">
    <property type="entry name" value="NusA_N"/>
    <property type="match status" value="1"/>
</dbReference>
<dbReference type="InterPro" id="IPR004087">
    <property type="entry name" value="KH_dom"/>
</dbReference>
<dbReference type="InterPro" id="IPR012340">
    <property type="entry name" value="NA-bd_OB-fold"/>
</dbReference>
<dbReference type="Pfam" id="PF14520">
    <property type="entry name" value="HHH_5"/>
    <property type="match status" value="1"/>
</dbReference>
<dbReference type="InterPro" id="IPR010995">
    <property type="entry name" value="DNA_repair_Rad51/TF_NusA_a-hlx"/>
</dbReference>
<comment type="caution">
    <text evidence="9">The sequence shown here is derived from an EMBL/GenBank/DDBJ whole genome shotgun (WGS) entry which is preliminary data.</text>
</comment>
<proteinExistence type="inferred from homology"/>
<dbReference type="InterPro" id="IPR010214">
    <property type="entry name" value="Tscrpt_termin_fac_NusA_C_rpt"/>
</dbReference>
<dbReference type="CDD" id="cd04455">
    <property type="entry name" value="S1_NusA"/>
    <property type="match status" value="1"/>
</dbReference>
<dbReference type="HAMAP" id="MF_00945_B">
    <property type="entry name" value="NusA_B"/>
    <property type="match status" value="1"/>
</dbReference>
<evidence type="ECO:0000256" key="1">
    <source>
        <dbReference type="ARBA" id="ARBA00022472"/>
    </source>
</evidence>
<dbReference type="Gene3D" id="3.30.1480.10">
    <property type="entry name" value="NusA, N-terminal domain"/>
    <property type="match status" value="1"/>
</dbReference>
<dbReference type="InterPro" id="IPR013735">
    <property type="entry name" value="TF_NusA_N"/>
</dbReference>
<accession>A0ABR8NW27</accession>
<reference evidence="9 10" key="1">
    <citation type="submission" date="2020-09" db="EMBL/GenBank/DDBJ databases">
        <title>Marinomonas sp. nov., isolated from the cysticercosis algae of Qingdao, China.</title>
        <authorList>
            <person name="Sun X."/>
        </authorList>
    </citation>
    <scope>NUCLEOTIDE SEQUENCE [LARGE SCALE GENOMIC DNA]</scope>
    <source>
        <strain evidence="9 10">SM2066</strain>
    </source>
</reference>
<evidence type="ECO:0000256" key="7">
    <source>
        <dbReference type="HAMAP-Rule" id="MF_00945"/>
    </source>
</evidence>
<comment type="subunit">
    <text evidence="7">Monomer. Binds directly to the core enzyme of the DNA-dependent RNA polymerase and to nascent RNA.</text>
</comment>
<gene>
    <name evidence="7 9" type="primary">nusA</name>
    <name evidence="9" type="ORF">IF202_01380</name>
</gene>
<evidence type="ECO:0000259" key="8">
    <source>
        <dbReference type="PROSITE" id="PS50126"/>
    </source>
</evidence>
<dbReference type="Gene3D" id="3.30.300.20">
    <property type="match status" value="2"/>
</dbReference>
<organism evidence="9 10">
    <name type="scientific">Marinomonas colpomeniae</name>
    <dbReference type="NCBI Taxonomy" id="2774408"/>
    <lineage>
        <taxon>Bacteria</taxon>
        <taxon>Pseudomonadati</taxon>
        <taxon>Pseudomonadota</taxon>
        <taxon>Gammaproteobacteria</taxon>
        <taxon>Oceanospirillales</taxon>
        <taxon>Oceanospirillaceae</taxon>
        <taxon>Marinomonas</taxon>
    </lineage>
</organism>
<dbReference type="NCBIfam" id="TIGR01954">
    <property type="entry name" value="nusA_Cterm_rpt"/>
    <property type="match status" value="2"/>
</dbReference>
<dbReference type="PROSITE" id="PS50084">
    <property type="entry name" value="KH_TYPE_1"/>
    <property type="match status" value="1"/>
</dbReference>
<evidence type="ECO:0000256" key="3">
    <source>
        <dbReference type="ARBA" id="ARBA00022814"/>
    </source>
</evidence>
<dbReference type="EMBL" id="JACYFC010000001">
    <property type="protein sequence ID" value="MBD5769689.1"/>
    <property type="molecule type" value="Genomic_DNA"/>
</dbReference>
<dbReference type="InterPro" id="IPR010213">
    <property type="entry name" value="TF_NusA"/>
</dbReference>
<dbReference type="InterPro" id="IPR009019">
    <property type="entry name" value="KH_sf_prok-type"/>
</dbReference>
<comment type="subcellular location">
    <subcellularLocation>
        <location evidence="7">Cytoplasm</location>
    </subcellularLocation>
</comment>
<comment type="similarity">
    <text evidence="7">Belongs to the NusA family.</text>
</comment>
<keyword evidence="5 7" id="KW-0805">Transcription regulation</keyword>
<keyword evidence="3 7" id="KW-0889">Transcription antitermination</keyword>
<dbReference type="InterPro" id="IPR025249">
    <property type="entry name" value="TF_NusA_KH_1st"/>
</dbReference>
<protein>
    <recommendedName>
        <fullName evidence="7">Transcription termination/antitermination protein NusA</fullName>
    </recommendedName>
</protein>
<dbReference type="Gene3D" id="1.10.150.20">
    <property type="entry name" value="5' to 3' exonuclease, C-terminal subdomain"/>
    <property type="match status" value="2"/>
</dbReference>
<sequence length="496" mass="54843">MSKEILLVVEAVSNEKDVPKQIIFEAVEIALASAAKRRFEEDALIRVSIDQRTGDHTTYRQWNIVADEDYSSPASELTIDDSVEQSLGLDIGEIYEEEVESEVFGRIAAQTAKQVIVQKVREAERAIMVALYAKKVGKLVHGQVKKVTRDSLIIDLGENAEASLPKDQLISRESFRMNDRIRALLLEIREDSRGAQLILSRNDPAFMIELFRLEVPEISEEVIEIRSAARDPGLRAKIAVKTNDRRIDPIGACVGMRGARVQAVSNEMNGERVDIVLWDDNPAQLVINAMSPAEVDSIVIDEDAHSMDVAVKSDNLAQAIGRNGQNVRLASTLTGWSLNVMTSEDAEAKQQEESQKLIDIFVAGLDIDDDLAIQMVDEGFTSLEEVAYIPMEEMLDIDGFDEDLVNELRSRAKEALLNQALQAEEQLDGAKPAADLLAMEGMDNHLALVLASIGVITMEDLAEQSVDELLDVEGMTEERAGSLILTARAPWFAESE</sequence>
<dbReference type="PANTHER" id="PTHR22648:SF0">
    <property type="entry name" value="TRANSCRIPTION TERMINATION_ANTITERMINATION PROTEIN NUSA"/>
    <property type="match status" value="1"/>
</dbReference>
<dbReference type="SUPFAM" id="SSF47794">
    <property type="entry name" value="Rad51 N-terminal domain-like"/>
    <property type="match status" value="2"/>
</dbReference>
<dbReference type="NCBIfam" id="TIGR01953">
    <property type="entry name" value="NusA"/>
    <property type="match status" value="1"/>
</dbReference>
<dbReference type="Gene3D" id="2.40.50.140">
    <property type="entry name" value="Nucleic acid-binding proteins"/>
    <property type="match status" value="1"/>
</dbReference>
<dbReference type="PANTHER" id="PTHR22648">
    <property type="entry name" value="TRANSCRIPTION TERMINATION FACTOR NUSA"/>
    <property type="match status" value="1"/>
</dbReference>
<dbReference type="SUPFAM" id="SSF69705">
    <property type="entry name" value="Transcription factor NusA, N-terminal domain"/>
    <property type="match status" value="1"/>
</dbReference>
<evidence type="ECO:0000256" key="2">
    <source>
        <dbReference type="ARBA" id="ARBA00022490"/>
    </source>
</evidence>
<evidence type="ECO:0000313" key="9">
    <source>
        <dbReference type="EMBL" id="MBD5769689.1"/>
    </source>
</evidence>
<dbReference type="InterPro" id="IPR058582">
    <property type="entry name" value="KH_NusA_2nd"/>
</dbReference>
<keyword evidence="6 7" id="KW-0804">Transcription</keyword>
<evidence type="ECO:0000256" key="6">
    <source>
        <dbReference type="ARBA" id="ARBA00023163"/>
    </source>
</evidence>
<feature type="domain" description="S1 motif" evidence="8">
    <location>
        <begin position="137"/>
        <end position="202"/>
    </location>
</feature>
<dbReference type="Pfam" id="PF00575">
    <property type="entry name" value="S1"/>
    <property type="match status" value="1"/>
</dbReference>
<evidence type="ECO:0000256" key="4">
    <source>
        <dbReference type="ARBA" id="ARBA00022884"/>
    </source>
</evidence>
<dbReference type="SUPFAM" id="SSF50249">
    <property type="entry name" value="Nucleic acid-binding proteins"/>
    <property type="match status" value="1"/>
</dbReference>
<dbReference type="InterPro" id="IPR003029">
    <property type="entry name" value="S1_domain"/>
</dbReference>
<dbReference type="SMART" id="SM00322">
    <property type="entry name" value="KH"/>
    <property type="match status" value="2"/>
</dbReference>
<name>A0ABR8NW27_9GAMM</name>
<dbReference type="RefSeq" id="WP_191593079.1">
    <property type="nucleotide sequence ID" value="NZ_JACYFC010000001.1"/>
</dbReference>
<dbReference type="InterPro" id="IPR036555">
    <property type="entry name" value="NusA_N_sf"/>
</dbReference>
<comment type="function">
    <text evidence="7">Participates in both transcription termination and antitermination.</text>
</comment>
<dbReference type="Pfam" id="PF26594">
    <property type="entry name" value="KH_NusA_2nd"/>
    <property type="match status" value="1"/>
</dbReference>
<dbReference type="Proteomes" id="UP000604161">
    <property type="component" value="Unassembled WGS sequence"/>
</dbReference>
<dbReference type="Pfam" id="PF13184">
    <property type="entry name" value="KH_NusA_1st"/>
    <property type="match status" value="1"/>
</dbReference>
<keyword evidence="1 7" id="KW-0806">Transcription termination</keyword>
<dbReference type="CDD" id="cd02134">
    <property type="entry name" value="KH-II_NusA_rpt1"/>
    <property type="match status" value="1"/>
</dbReference>
<keyword evidence="10" id="KW-1185">Reference proteome</keyword>
<keyword evidence="4 7" id="KW-0694">RNA-binding</keyword>
<dbReference type="SUPFAM" id="SSF54814">
    <property type="entry name" value="Prokaryotic type KH domain (KH-domain type II)"/>
    <property type="match status" value="2"/>
</dbReference>
<keyword evidence="2 7" id="KW-0963">Cytoplasm</keyword>
<dbReference type="PROSITE" id="PS50126">
    <property type="entry name" value="S1"/>
    <property type="match status" value="1"/>
</dbReference>
<dbReference type="SMART" id="SM00316">
    <property type="entry name" value="S1"/>
    <property type="match status" value="1"/>
</dbReference>
<evidence type="ECO:0000256" key="5">
    <source>
        <dbReference type="ARBA" id="ARBA00023015"/>
    </source>
</evidence>
<dbReference type="InterPro" id="IPR030842">
    <property type="entry name" value="TF_NusA_bacterial"/>
</dbReference>
<evidence type="ECO:0000313" key="10">
    <source>
        <dbReference type="Proteomes" id="UP000604161"/>
    </source>
</evidence>
<dbReference type="InterPro" id="IPR015946">
    <property type="entry name" value="KH_dom-like_a/b"/>
</dbReference>